<sequence>MSAEAIGCREGRVHRPFGGLINAVRAKPLPRSSSWIRGPPHKPRLPDRASRTLRRLRRGQLRGPFTMGARSGRVLWCRAPQGAGAPCEARCQAARPGRAW</sequence>
<dbReference type="STRING" id="591159.SSQG_06750"/>
<accession>D9X7F1</accession>
<name>D9X7F1_STRVT</name>
<evidence type="ECO:0000313" key="2">
    <source>
        <dbReference type="Proteomes" id="UP000004184"/>
    </source>
</evidence>
<dbReference type="EMBL" id="GG657757">
    <property type="protein sequence ID" value="EFL36232.1"/>
    <property type="molecule type" value="Genomic_DNA"/>
</dbReference>
<evidence type="ECO:0000313" key="1">
    <source>
        <dbReference type="EMBL" id="EFL36232.1"/>
    </source>
</evidence>
<gene>
    <name evidence="1" type="ORF">SSQG_06750</name>
</gene>
<dbReference type="Proteomes" id="UP000004184">
    <property type="component" value="Unassembled WGS sequence"/>
</dbReference>
<protein>
    <submittedName>
        <fullName evidence="1">Predicted protein</fullName>
    </submittedName>
</protein>
<keyword evidence="2" id="KW-1185">Reference proteome</keyword>
<proteinExistence type="predicted"/>
<organism evidence="1 2">
    <name type="scientific">Streptomyces viridochromogenes (strain DSM 40736 / JCM 4977 / BCRC 1201 / Tue 494)</name>
    <dbReference type="NCBI Taxonomy" id="591159"/>
    <lineage>
        <taxon>Bacteria</taxon>
        <taxon>Bacillati</taxon>
        <taxon>Actinomycetota</taxon>
        <taxon>Actinomycetes</taxon>
        <taxon>Kitasatosporales</taxon>
        <taxon>Streptomycetaceae</taxon>
        <taxon>Streptomyces</taxon>
    </lineage>
</organism>
<dbReference type="AlphaFoldDB" id="D9X7F1"/>
<dbReference type="HOGENOM" id="CLU_2304561_0_0_11"/>
<reference evidence="2" key="1">
    <citation type="submission" date="2009-02" db="EMBL/GenBank/DDBJ databases">
        <title>Annotation of Streptomyces viridochromogenes strain DSM 40736.</title>
        <authorList>
            <consortium name="The Broad Institute Genome Sequencing Platform"/>
            <consortium name="Broad Institute Microbial Sequencing Center"/>
            <person name="Fischbach M."/>
            <person name="Godfrey P."/>
            <person name="Ward D."/>
            <person name="Young S."/>
            <person name="Zeng Q."/>
            <person name="Koehrsen M."/>
            <person name="Alvarado L."/>
            <person name="Berlin A.M."/>
            <person name="Bochicchio J."/>
            <person name="Borenstein D."/>
            <person name="Chapman S.B."/>
            <person name="Chen Z."/>
            <person name="Engels R."/>
            <person name="Freedman E."/>
            <person name="Gellesch M."/>
            <person name="Goldberg J."/>
            <person name="Griggs A."/>
            <person name="Gujja S."/>
            <person name="Heilman E.R."/>
            <person name="Heiman D.I."/>
            <person name="Hepburn T.A."/>
            <person name="Howarth C."/>
            <person name="Jen D."/>
            <person name="Larson L."/>
            <person name="Lewis B."/>
            <person name="Mehta T."/>
            <person name="Park D."/>
            <person name="Pearson M."/>
            <person name="Richards J."/>
            <person name="Roberts A."/>
            <person name="Saif S."/>
            <person name="Shea T.D."/>
            <person name="Shenoy N."/>
            <person name="Sisk P."/>
            <person name="Stolte C."/>
            <person name="Sykes S.N."/>
            <person name="Thomson T."/>
            <person name="Walk T."/>
            <person name="White J."/>
            <person name="Yandava C."/>
            <person name="Straight P."/>
            <person name="Clardy J."/>
            <person name="Hung D."/>
            <person name="Kolter R."/>
            <person name="Mekalanos J."/>
            <person name="Walker S."/>
            <person name="Walsh C.T."/>
            <person name="Wieland-Brown L.C."/>
            <person name="Haas B."/>
            <person name="Nusbaum C."/>
            <person name="Birren B."/>
        </authorList>
    </citation>
    <scope>NUCLEOTIDE SEQUENCE [LARGE SCALE GENOMIC DNA]</scope>
    <source>
        <strain evidence="2">DSM 40736 / JCM 4977 / BCRC 1201 / Tue 494</strain>
    </source>
</reference>